<protein>
    <recommendedName>
        <fullName evidence="3">MotA/TolQ/ExbB proton channel domain-containing protein</fullName>
    </recommendedName>
</protein>
<comment type="caution">
    <text evidence="1">The sequence shown here is derived from an EMBL/GenBank/DDBJ whole genome shotgun (WGS) entry which is preliminary data.</text>
</comment>
<dbReference type="STRING" id="1280941.HY2_09615"/>
<dbReference type="OrthoDB" id="7619831at2"/>
<organism evidence="1 2">
    <name type="scientific">Hyphomonas pacifica</name>
    <dbReference type="NCBI Taxonomy" id="1280941"/>
    <lineage>
        <taxon>Bacteria</taxon>
        <taxon>Pseudomonadati</taxon>
        <taxon>Pseudomonadota</taxon>
        <taxon>Alphaproteobacteria</taxon>
        <taxon>Hyphomonadales</taxon>
        <taxon>Hyphomonadaceae</taxon>
        <taxon>Hyphomonas</taxon>
    </lineage>
</organism>
<gene>
    <name evidence="1" type="ORF">HY3_02980</name>
</gene>
<accession>A0A328JSK3</accession>
<evidence type="ECO:0008006" key="3">
    <source>
        <dbReference type="Google" id="ProtNLM"/>
    </source>
</evidence>
<evidence type="ECO:0000313" key="2">
    <source>
        <dbReference type="Proteomes" id="UP000249123"/>
    </source>
</evidence>
<dbReference type="RefSeq" id="WP_034824874.1">
    <property type="nucleotide sequence ID" value="NZ_AWFA01000008.1"/>
</dbReference>
<dbReference type="AlphaFoldDB" id="A0A062U1D8"/>
<accession>A0A062U1D8</accession>
<sequence>MAYASGVRLSSVAGIVGAVVGGYIGYTQAQDVSNLEPVTAAIILGAIGMVAGSAGAFILKSLLQFAIYIILFGVVAYVFQNQIETLTGINPVDATLAFLRDMGIPV</sequence>
<dbReference type="EMBL" id="AWFB01000034">
    <property type="protein sequence ID" value="RAN32304.1"/>
    <property type="molecule type" value="Genomic_DNA"/>
</dbReference>
<reference evidence="1 2" key="1">
    <citation type="submission" date="2013-04" db="EMBL/GenBank/DDBJ databases">
        <title>Hyphomonas sp. T24B3 Genome Sequencing.</title>
        <authorList>
            <person name="Lai Q."/>
            <person name="Shao Z."/>
        </authorList>
    </citation>
    <scope>NUCLEOTIDE SEQUENCE [LARGE SCALE GENOMIC DNA]</scope>
    <source>
        <strain evidence="1 2">T24B3</strain>
    </source>
</reference>
<keyword evidence="2" id="KW-1185">Reference proteome</keyword>
<proteinExistence type="predicted"/>
<dbReference type="Proteomes" id="UP000249123">
    <property type="component" value="Unassembled WGS sequence"/>
</dbReference>
<name>A0A062U1D8_9PROT</name>
<evidence type="ECO:0000313" key="1">
    <source>
        <dbReference type="EMBL" id="RAN32304.1"/>
    </source>
</evidence>